<protein>
    <recommendedName>
        <fullName evidence="3">PglZ domain-containing protein</fullName>
    </recommendedName>
</protein>
<dbReference type="NCBIfam" id="NF033450">
    <property type="entry name" value="BREX_PglZ_1_B"/>
    <property type="match status" value="1"/>
</dbReference>
<dbReference type="Proteomes" id="UP000295150">
    <property type="component" value="Unassembled WGS sequence"/>
</dbReference>
<name>A0A4R6I1X6_9GAMM</name>
<gene>
    <name evidence="1" type="ORF">DFO68_10287</name>
</gene>
<dbReference type="OrthoDB" id="52741at2"/>
<reference evidence="1 2" key="1">
    <citation type="submission" date="2019-03" db="EMBL/GenBank/DDBJ databases">
        <title>Freshwater and sediment microbial communities from various areas in North America, analyzing microbe dynamics in response to fracking.</title>
        <authorList>
            <person name="Lamendella R."/>
        </authorList>
    </citation>
    <scope>NUCLEOTIDE SEQUENCE [LARGE SCALE GENOMIC DNA]</scope>
    <source>
        <strain evidence="1 2">1_TX</strain>
    </source>
</reference>
<comment type="caution">
    <text evidence="1">The sequence shown here is derived from an EMBL/GenBank/DDBJ whole genome shotgun (WGS) entry which is preliminary data.</text>
</comment>
<accession>A0A4R6I1X6</accession>
<dbReference type="RefSeq" id="WP_133481650.1">
    <property type="nucleotide sequence ID" value="NZ_SNWH01000002.1"/>
</dbReference>
<evidence type="ECO:0000313" key="1">
    <source>
        <dbReference type="EMBL" id="TDO15256.1"/>
    </source>
</evidence>
<organism evidence="1 2">
    <name type="scientific">Halomonas ventosae</name>
    <dbReference type="NCBI Taxonomy" id="229007"/>
    <lineage>
        <taxon>Bacteria</taxon>
        <taxon>Pseudomonadati</taxon>
        <taxon>Pseudomonadota</taxon>
        <taxon>Gammaproteobacteria</taxon>
        <taxon>Oceanospirillales</taxon>
        <taxon>Halomonadaceae</taxon>
        <taxon>Halomonas</taxon>
    </lineage>
</organism>
<sequence length="783" mass="86844">MKRCNTVDVLIQLQAAIRSAAAYNPDVQAPPACILWPDRERLWEPVIAQIQAELPELLVLGDYAPEQRRGPAIWLRCAIAGTIDDIELDEETPPILYLPGVGRQDLRAVSECPEALKPLAELQYRGALWSQVNAKDWTPRALLSSQQGGLGLEIAGDAATRQALLAALPRLLRESIADLQGRHLDAEAFNTLLTGGDPVRDLLDWLNQPDAMRSSWPDHEWQAFCQVCLSRYGVHPEKQSVLDALERFTQRQGNWKTVWARFTEAPRRYPQLIEQLAQLTPPDLGLFPEPDDMAVWPQLNRQEEERLYHALCALGQLPAHEARERLGALEQEHGVRRDWVWAELGESPLAMALAPLAELARVTARSLAGGQAEDMRQAYLDEGWKADDALLRALDQVTGQREQEAIFTAIRAMYLRWADEAARHLQKVWQPGVDGLKRGEASPHAQPGECVLFVDGLRMDCGKRLSQRLVDQGLEVAEHSTWSALPSVTGTGKYAVAPILGSNAIQEEPDGYQFTPITRHIFQKLLRDNGWQVLERRQVEQLHKETLDTSRPAWCEFGDIDHAGHERGWKLAQHVDDMLAEVAERIQALLAQGWSQIRIVTDHGWLLLPGELPKTELPASLAETKWGRCAALKPGAHTDAARFPWYWNEQVHFALAESIHCFKAGETYTHGGLSLQECVTPELVVTGSAGAKPSVLIDDLVWKGLRCTLVVEGDSDGLTLDVRRHAGDPTSSLVLSPKPFKAGGKASVVVEDDDLEGETAYAVVLDDGGQVIAQRSTTIGGSE</sequence>
<evidence type="ECO:0000313" key="2">
    <source>
        <dbReference type="Proteomes" id="UP000295150"/>
    </source>
</evidence>
<proteinExistence type="predicted"/>
<dbReference type="AlphaFoldDB" id="A0A4R6I1X6"/>
<dbReference type="EMBL" id="SNWH01000002">
    <property type="protein sequence ID" value="TDO15256.1"/>
    <property type="molecule type" value="Genomic_DNA"/>
</dbReference>
<keyword evidence="2" id="KW-1185">Reference proteome</keyword>
<evidence type="ECO:0008006" key="3">
    <source>
        <dbReference type="Google" id="ProtNLM"/>
    </source>
</evidence>